<evidence type="ECO:0000256" key="6">
    <source>
        <dbReference type="SAM" id="Phobius"/>
    </source>
</evidence>
<evidence type="ECO:0000256" key="1">
    <source>
        <dbReference type="ARBA" id="ARBA00004651"/>
    </source>
</evidence>
<dbReference type="AlphaFoldDB" id="A0A6J6W6D2"/>
<sequence>MARRGIAVRLNALLSGAIVVAFAGFVANVLNLGVSVLIARLLNPTEYGAYSQMVGIFFIVALPGSALSVAVVRRATYYLVRDDESLMARWQRRLNQRLVRWAVIFSLIALAGSFLLAQWMGHRSWLAVWVNALAAISWALLNVDRALLQSRQRYMALASNFLLEGAMRTVFMVLGSPFGVTGIVTGLLVAIGIARWHARRLVRVRGVSRNEEALEHTGITTDLMIALATLALLATLQFIDVFLVGRYRANVAGAYSAISQVAKTIVYGAIILGNFLLPETAIADRRGRDAYRQLTIAGGLLLIPVALLLIASEAAPKALLSLVFGSRYATEYASMTSLILAMVFLGGSTLLSVYLLGSGRRWPTLWLAISTVAGSIYLAQAGGAIAETVHRDLLLQMVVFLGLLLATLRPLGASEKSDA</sequence>
<dbReference type="PANTHER" id="PTHR30250:SF11">
    <property type="entry name" value="O-ANTIGEN TRANSPORTER-RELATED"/>
    <property type="match status" value="1"/>
</dbReference>
<dbReference type="PANTHER" id="PTHR30250">
    <property type="entry name" value="PST FAMILY PREDICTED COLANIC ACID TRANSPORTER"/>
    <property type="match status" value="1"/>
</dbReference>
<accession>A0A6J6W6D2</accession>
<feature type="transmembrane region" description="Helical" evidence="6">
    <location>
        <begin position="294"/>
        <end position="312"/>
    </location>
</feature>
<evidence type="ECO:0000256" key="2">
    <source>
        <dbReference type="ARBA" id="ARBA00022475"/>
    </source>
</evidence>
<feature type="transmembrane region" description="Helical" evidence="6">
    <location>
        <begin position="364"/>
        <end position="381"/>
    </location>
</feature>
<keyword evidence="5 6" id="KW-0472">Membrane</keyword>
<keyword evidence="4 6" id="KW-1133">Transmembrane helix</keyword>
<evidence type="ECO:0000313" key="7">
    <source>
        <dbReference type="EMBL" id="CAB4779359.1"/>
    </source>
</evidence>
<dbReference type="EMBL" id="CAFAAB010000032">
    <property type="protein sequence ID" value="CAB4779359.1"/>
    <property type="molecule type" value="Genomic_DNA"/>
</dbReference>
<proteinExistence type="predicted"/>
<keyword evidence="3 6" id="KW-0812">Transmembrane</keyword>
<evidence type="ECO:0000256" key="4">
    <source>
        <dbReference type="ARBA" id="ARBA00022989"/>
    </source>
</evidence>
<protein>
    <submittedName>
        <fullName evidence="7">Unannotated protein</fullName>
    </submittedName>
</protein>
<keyword evidence="2" id="KW-1003">Cell membrane</keyword>
<gene>
    <name evidence="7" type="ORF">UFOPK2958_00420</name>
</gene>
<feature type="transmembrane region" description="Helical" evidence="6">
    <location>
        <begin position="12"/>
        <end position="38"/>
    </location>
</feature>
<feature type="transmembrane region" description="Helical" evidence="6">
    <location>
        <begin position="393"/>
        <end position="411"/>
    </location>
</feature>
<comment type="subcellular location">
    <subcellularLocation>
        <location evidence="1">Cell membrane</location>
        <topology evidence="1">Multi-pass membrane protein</topology>
    </subcellularLocation>
</comment>
<feature type="transmembrane region" description="Helical" evidence="6">
    <location>
        <begin position="125"/>
        <end position="143"/>
    </location>
</feature>
<evidence type="ECO:0000256" key="3">
    <source>
        <dbReference type="ARBA" id="ARBA00022692"/>
    </source>
</evidence>
<dbReference type="InterPro" id="IPR050833">
    <property type="entry name" value="Poly_Biosynth_Transport"/>
</dbReference>
<reference evidence="7" key="1">
    <citation type="submission" date="2020-05" db="EMBL/GenBank/DDBJ databases">
        <authorList>
            <person name="Chiriac C."/>
            <person name="Salcher M."/>
            <person name="Ghai R."/>
            <person name="Kavagutti S V."/>
        </authorList>
    </citation>
    <scope>NUCLEOTIDE SEQUENCE</scope>
</reference>
<feature type="transmembrane region" description="Helical" evidence="6">
    <location>
        <begin position="180"/>
        <end position="198"/>
    </location>
</feature>
<dbReference type="GO" id="GO:0005886">
    <property type="term" value="C:plasma membrane"/>
    <property type="evidence" value="ECO:0007669"/>
    <property type="project" value="UniProtKB-SubCell"/>
</dbReference>
<feature type="transmembrane region" description="Helical" evidence="6">
    <location>
        <begin position="98"/>
        <end position="119"/>
    </location>
</feature>
<evidence type="ECO:0000256" key="5">
    <source>
        <dbReference type="ARBA" id="ARBA00023136"/>
    </source>
</evidence>
<feature type="transmembrane region" description="Helical" evidence="6">
    <location>
        <begin position="332"/>
        <end position="357"/>
    </location>
</feature>
<organism evidence="7">
    <name type="scientific">freshwater metagenome</name>
    <dbReference type="NCBI Taxonomy" id="449393"/>
    <lineage>
        <taxon>unclassified sequences</taxon>
        <taxon>metagenomes</taxon>
        <taxon>ecological metagenomes</taxon>
    </lineage>
</organism>
<feature type="transmembrane region" description="Helical" evidence="6">
    <location>
        <begin position="50"/>
        <end position="72"/>
    </location>
</feature>
<feature type="transmembrane region" description="Helical" evidence="6">
    <location>
        <begin position="219"/>
        <end position="244"/>
    </location>
</feature>
<name>A0A6J6W6D2_9ZZZZ</name>